<keyword evidence="3" id="KW-0614">Plasmid</keyword>
<dbReference type="SMART" id="SM00342">
    <property type="entry name" value="HTH_ARAC"/>
    <property type="match status" value="1"/>
</dbReference>
<name>A0ABZ1E688_9RHOB</name>
<sequence>MSIHRYPGNFRVGVLDEPRAAVLETDVSMLEPKVMVFILLSGYQRFRLATQRCVLDAAQGPAGLLLRINRPLEHQFEENHGAPLTKISIAVSTEWVDGLAPAPPSASPEPAEHSPPPAGPKHADLWVQPFVPAPQSCNLAQAIRSAPSPMQRMSLGLTLLDRVLAASAQSAAGEAPPLTGPTGTSRPIPPPDPLVPDLLVPDPLVPAHPLLDRLRREMRKAPARTRTAPALAKACGIGLRTLERQVQQDTGRGLGAVLRRERLLIGFHALSRGMPVMQAASAAGYQSRTSFGSALKREFGLSPAQILQQAARQIW</sequence>
<protein>
    <submittedName>
        <fullName evidence="3">AraC family transcriptional regulator</fullName>
    </submittedName>
</protein>
<organism evidence="3 4">
    <name type="scientific">Thioclava litoralis</name>
    <dbReference type="NCBI Taxonomy" id="3076557"/>
    <lineage>
        <taxon>Bacteria</taxon>
        <taxon>Pseudomonadati</taxon>
        <taxon>Pseudomonadota</taxon>
        <taxon>Alphaproteobacteria</taxon>
        <taxon>Rhodobacterales</taxon>
        <taxon>Paracoccaceae</taxon>
        <taxon>Thioclava</taxon>
    </lineage>
</organism>
<dbReference type="PANTHER" id="PTHR11019">
    <property type="entry name" value="HTH-TYPE TRANSCRIPTIONAL REGULATOR NIMR"/>
    <property type="match status" value="1"/>
</dbReference>
<feature type="region of interest" description="Disordered" evidence="1">
    <location>
        <begin position="171"/>
        <end position="195"/>
    </location>
</feature>
<evidence type="ECO:0000259" key="2">
    <source>
        <dbReference type="PROSITE" id="PS01124"/>
    </source>
</evidence>
<evidence type="ECO:0000313" key="3">
    <source>
        <dbReference type="EMBL" id="WRY35966.1"/>
    </source>
</evidence>
<feature type="domain" description="HTH araC/xylS-type" evidence="2">
    <location>
        <begin position="212"/>
        <end position="309"/>
    </location>
</feature>
<evidence type="ECO:0000256" key="1">
    <source>
        <dbReference type="SAM" id="MobiDB-lite"/>
    </source>
</evidence>
<evidence type="ECO:0000313" key="4">
    <source>
        <dbReference type="Proteomes" id="UP001623290"/>
    </source>
</evidence>
<dbReference type="Gene3D" id="1.10.10.60">
    <property type="entry name" value="Homeodomain-like"/>
    <property type="match status" value="1"/>
</dbReference>
<geneLocation type="plasmid" evidence="3 4">
    <name>unnamed3</name>
</geneLocation>
<dbReference type="Pfam" id="PF12833">
    <property type="entry name" value="HTH_18"/>
    <property type="match status" value="1"/>
</dbReference>
<dbReference type="PANTHER" id="PTHR11019:SF159">
    <property type="entry name" value="TRANSCRIPTIONAL REGULATOR-RELATED"/>
    <property type="match status" value="1"/>
</dbReference>
<proteinExistence type="predicted"/>
<feature type="region of interest" description="Disordered" evidence="1">
    <location>
        <begin position="98"/>
        <end position="124"/>
    </location>
</feature>
<dbReference type="Proteomes" id="UP001623290">
    <property type="component" value="Plasmid unnamed3"/>
</dbReference>
<keyword evidence="4" id="KW-1185">Reference proteome</keyword>
<feature type="compositionally biased region" description="Pro residues" evidence="1">
    <location>
        <begin position="101"/>
        <end position="119"/>
    </location>
</feature>
<gene>
    <name evidence="3" type="ORF">RPE78_17965</name>
</gene>
<dbReference type="InterPro" id="IPR018060">
    <property type="entry name" value="HTH_AraC"/>
</dbReference>
<accession>A0ABZ1E688</accession>
<dbReference type="RefSeq" id="WP_330628291.1">
    <property type="nucleotide sequence ID" value="NZ_CP135446.1"/>
</dbReference>
<reference evidence="3 4" key="1">
    <citation type="submission" date="2023-09" db="EMBL/GenBank/DDBJ databases">
        <title>Thioclava shenzhenensis sp. nov., a multidrug resistant bacteria-antagonizing species isolated from coastal seawater.</title>
        <authorList>
            <person name="Long M."/>
        </authorList>
    </citation>
    <scope>NUCLEOTIDE SEQUENCE [LARGE SCALE GENOMIC DNA]</scope>
    <source>
        <strain evidence="3 4">FTW29</strain>
        <plasmid evidence="3 4">unnamed3</plasmid>
    </source>
</reference>
<dbReference type="PROSITE" id="PS01124">
    <property type="entry name" value="HTH_ARAC_FAMILY_2"/>
    <property type="match status" value="1"/>
</dbReference>
<dbReference type="EMBL" id="CP135446">
    <property type="protein sequence ID" value="WRY35966.1"/>
    <property type="molecule type" value="Genomic_DNA"/>
</dbReference>